<evidence type="ECO:0000256" key="2">
    <source>
        <dbReference type="ARBA" id="ARBA00023012"/>
    </source>
</evidence>
<evidence type="ECO:0000256" key="5">
    <source>
        <dbReference type="ARBA" id="ARBA00023163"/>
    </source>
</evidence>
<dbReference type="EMBL" id="PDKO01000005">
    <property type="protein sequence ID" value="RXJ63190.1"/>
    <property type="molecule type" value="Genomic_DNA"/>
</dbReference>
<dbReference type="AlphaFoldDB" id="A0A4Q0XZP1"/>
<dbReference type="Pfam" id="PF00486">
    <property type="entry name" value="Trans_reg_C"/>
    <property type="match status" value="1"/>
</dbReference>
<dbReference type="GO" id="GO:0006355">
    <property type="term" value="P:regulation of DNA-templated transcription"/>
    <property type="evidence" value="ECO:0007669"/>
    <property type="project" value="InterPro"/>
</dbReference>
<keyword evidence="1 6" id="KW-0597">Phosphoprotein</keyword>
<dbReference type="PANTHER" id="PTHR48111">
    <property type="entry name" value="REGULATOR OF RPOS"/>
    <property type="match status" value="1"/>
</dbReference>
<evidence type="ECO:0000256" key="1">
    <source>
        <dbReference type="ARBA" id="ARBA00022553"/>
    </source>
</evidence>
<keyword evidence="2" id="KW-0902">Two-component regulatory system</keyword>
<keyword evidence="3" id="KW-0805">Transcription regulation</keyword>
<dbReference type="PROSITE" id="PS50110">
    <property type="entry name" value="RESPONSE_REGULATORY"/>
    <property type="match status" value="1"/>
</dbReference>
<name>A0A4Q0XZP1_9BACT</name>
<dbReference type="PROSITE" id="PS51755">
    <property type="entry name" value="OMPR_PHOB"/>
    <property type="match status" value="1"/>
</dbReference>
<evidence type="ECO:0000259" key="9">
    <source>
        <dbReference type="PROSITE" id="PS51755"/>
    </source>
</evidence>
<dbReference type="GO" id="GO:0000976">
    <property type="term" value="F:transcription cis-regulatory region binding"/>
    <property type="evidence" value="ECO:0007669"/>
    <property type="project" value="TreeGrafter"/>
</dbReference>
<keyword evidence="4 7" id="KW-0238">DNA-binding</keyword>
<evidence type="ECO:0000256" key="4">
    <source>
        <dbReference type="ARBA" id="ARBA00023125"/>
    </source>
</evidence>
<dbReference type="InterPro" id="IPR036388">
    <property type="entry name" value="WH-like_DNA-bd_sf"/>
</dbReference>
<evidence type="ECO:0000259" key="8">
    <source>
        <dbReference type="PROSITE" id="PS50110"/>
    </source>
</evidence>
<dbReference type="GO" id="GO:0032993">
    <property type="term" value="C:protein-DNA complex"/>
    <property type="evidence" value="ECO:0007669"/>
    <property type="project" value="TreeGrafter"/>
</dbReference>
<organism evidence="10 11">
    <name type="scientific">Halarcobacter anaerophilus</name>
    <dbReference type="NCBI Taxonomy" id="877500"/>
    <lineage>
        <taxon>Bacteria</taxon>
        <taxon>Pseudomonadati</taxon>
        <taxon>Campylobacterota</taxon>
        <taxon>Epsilonproteobacteria</taxon>
        <taxon>Campylobacterales</taxon>
        <taxon>Arcobacteraceae</taxon>
        <taxon>Halarcobacter</taxon>
    </lineage>
</organism>
<reference evidence="10 11" key="1">
    <citation type="submission" date="2017-10" db="EMBL/GenBank/DDBJ databases">
        <title>Genomics of the genus Arcobacter.</title>
        <authorList>
            <person name="Perez-Cataluna A."/>
            <person name="Figueras M.J."/>
        </authorList>
    </citation>
    <scope>NUCLEOTIDE SEQUENCE [LARGE SCALE GENOMIC DNA]</scope>
    <source>
        <strain evidence="10 11">DSM 24636</strain>
    </source>
</reference>
<dbReference type="InterPro" id="IPR011006">
    <property type="entry name" value="CheY-like_superfamily"/>
</dbReference>
<feature type="domain" description="Response regulatory" evidence="8">
    <location>
        <begin position="14"/>
        <end position="128"/>
    </location>
</feature>
<feature type="domain" description="OmpR/PhoB-type" evidence="9">
    <location>
        <begin position="129"/>
        <end position="231"/>
    </location>
</feature>
<dbReference type="RefSeq" id="WP_129082051.1">
    <property type="nucleotide sequence ID" value="NZ_CP041070.1"/>
</dbReference>
<dbReference type="SMART" id="SM00448">
    <property type="entry name" value="REC"/>
    <property type="match status" value="1"/>
</dbReference>
<dbReference type="InterPro" id="IPR016032">
    <property type="entry name" value="Sig_transdc_resp-reg_C-effctor"/>
</dbReference>
<evidence type="ECO:0000256" key="7">
    <source>
        <dbReference type="PROSITE-ProRule" id="PRU01091"/>
    </source>
</evidence>
<dbReference type="Pfam" id="PF00072">
    <property type="entry name" value="Response_reg"/>
    <property type="match status" value="1"/>
</dbReference>
<dbReference type="CDD" id="cd00383">
    <property type="entry name" value="trans_reg_C"/>
    <property type="match status" value="1"/>
</dbReference>
<dbReference type="Gene3D" id="1.10.10.10">
    <property type="entry name" value="Winged helix-like DNA-binding domain superfamily/Winged helix DNA-binding domain"/>
    <property type="match status" value="1"/>
</dbReference>
<feature type="modified residue" description="4-aspartylphosphate" evidence="6">
    <location>
        <position position="63"/>
    </location>
</feature>
<dbReference type="InterPro" id="IPR001789">
    <property type="entry name" value="Sig_transdc_resp-reg_receiver"/>
</dbReference>
<dbReference type="GO" id="GO:0000156">
    <property type="term" value="F:phosphorelay response regulator activity"/>
    <property type="evidence" value="ECO:0007669"/>
    <property type="project" value="TreeGrafter"/>
</dbReference>
<protein>
    <submittedName>
        <fullName evidence="10">Transcriptional regulator</fullName>
    </submittedName>
</protein>
<accession>A0A4Q0XZP1</accession>
<dbReference type="InterPro" id="IPR039420">
    <property type="entry name" value="WalR-like"/>
</dbReference>
<evidence type="ECO:0000256" key="3">
    <source>
        <dbReference type="ARBA" id="ARBA00023015"/>
    </source>
</evidence>
<dbReference type="Gene3D" id="3.40.50.2300">
    <property type="match status" value="1"/>
</dbReference>
<dbReference type="Proteomes" id="UP000290191">
    <property type="component" value="Unassembled WGS sequence"/>
</dbReference>
<dbReference type="PANTHER" id="PTHR48111:SF1">
    <property type="entry name" value="TWO-COMPONENT RESPONSE REGULATOR ORR33"/>
    <property type="match status" value="1"/>
</dbReference>
<feature type="DNA-binding region" description="OmpR/PhoB-type" evidence="7">
    <location>
        <begin position="129"/>
        <end position="231"/>
    </location>
</feature>
<gene>
    <name evidence="10" type="ORF">CRV06_07980</name>
</gene>
<evidence type="ECO:0000313" key="10">
    <source>
        <dbReference type="EMBL" id="RXJ63190.1"/>
    </source>
</evidence>
<dbReference type="SUPFAM" id="SSF46894">
    <property type="entry name" value="C-terminal effector domain of the bipartite response regulators"/>
    <property type="match status" value="1"/>
</dbReference>
<evidence type="ECO:0000256" key="6">
    <source>
        <dbReference type="PROSITE-ProRule" id="PRU00169"/>
    </source>
</evidence>
<dbReference type="SMART" id="SM00862">
    <property type="entry name" value="Trans_reg_C"/>
    <property type="match status" value="1"/>
</dbReference>
<dbReference type="OrthoDB" id="5349253at2"/>
<proteinExistence type="predicted"/>
<keyword evidence="5" id="KW-0804">Transcription</keyword>
<sequence length="232" mass="26796">MTSTFFLNFLKSLNILYIEDEEKIRKNVSNTLNLISNKVFDLPNCIEALNLFSKEHIDIILSDISMPEMNGIEFVKKVRQNNKRIPIILLTAHTDTPFLLEATKLKLVDYLVKPLDFNQLKEALIKASQEIYENGDYCIYFPNNTCYNITEKKLYKDSKEQNITTKEISLLELLYKNKTRVVPTTEIKNSIWEDSFEATDSALKAVLSKLRKKIGKDSIRNVSGIGYQLQDT</sequence>
<keyword evidence="11" id="KW-1185">Reference proteome</keyword>
<dbReference type="STRING" id="877500.GCA_000935065_01536"/>
<evidence type="ECO:0000313" key="11">
    <source>
        <dbReference type="Proteomes" id="UP000290191"/>
    </source>
</evidence>
<dbReference type="CDD" id="cd17536">
    <property type="entry name" value="REC_YesN-like"/>
    <property type="match status" value="1"/>
</dbReference>
<dbReference type="SUPFAM" id="SSF52172">
    <property type="entry name" value="CheY-like"/>
    <property type="match status" value="1"/>
</dbReference>
<dbReference type="InterPro" id="IPR001867">
    <property type="entry name" value="OmpR/PhoB-type_DNA-bd"/>
</dbReference>
<comment type="caution">
    <text evidence="10">The sequence shown here is derived from an EMBL/GenBank/DDBJ whole genome shotgun (WGS) entry which is preliminary data.</text>
</comment>
<dbReference type="GO" id="GO:0005829">
    <property type="term" value="C:cytosol"/>
    <property type="evidence" value="ECO:0007669"/>
    <property type="project" value="TreeGrafter"/>
</dbReference>